<dbReference type="EMBL" id="MU855569">
    <property type="protein sequence ID" value="KAK3901579.1"/>
    <property type="molecule type" value="Genomic_DNA"/>
</dbReference>
<evidence type="ECO:0000313" key="12">
    <source>
        <dbReference type="Proteomes" id="UP001303889"/>
    </source>
</evidence>
<evidence type="ECO:0000256" key="4">
    <source>
        <dbReference type="ARBA" id="ARBA00012744"/>
    </source>
</evidence>
<evidence type="ECO:0000313" key="11">
    <source>
        <dbReference type="EMBL" id="KAK3901579.1"/>
    </source>
</evidence>
<reference evidence="11" key="2">
    <citation type="submission" date="2023-05" db="EMBL/GenBank/DDBJ databases">
        <authorList>
            <consortium name="Lawrence Berkeley National Laboratory"/>
            <person name="Steindorff A."/>
            <person name="Hensen N."/>
            <person name="Bonometti L."/>
            <person name="Westerberg I."/>
            <person name="Brannstrom I.O."/>
            <person name="Guillou S."/>
            <person name="Cros-Aarteil S."/>
            <person name="Calhoun S."/>
            <person name="Haridas S."/>
            <person name="Kuo A."/>
            <person name="Mondo S."/>
            <person name="Pangilinan J."/>
            <person name="Riley R."/>
            <person name="Labutti K."/>
            <person name="Andreopoulos B."/>
            <person name="Lipzen A."/>
            <person name="Chen C."/>
            <person name="Yanf M."/>
            <person name="Daum C."/>
            <person name="Ng V."/>
            <person name="Clum A."/>
            <person name="Ohm R."/>
            <person name="Martin F."/>
            <person name="Silar P."/>
            <person name="Natvig D."/>
            <person name="Lalanne C."/>
            <person name="Gautier V."/>
            <person name="Ament-Velasquez S.L."/>
            <person name="Kruys A."/>
            <person name="Hutchinson M.I."/>
            <person name="Powell A.J."/>
            <person name="Barry K."/>
            <person name="Miller A.N."/>
            <person name="Grigoriev I.V."/>
            <person name="Debuchy R."/>
            <person name="Gladieux P."/>
            <person name="Thoren M.H."/>
            <person name="Johannesson H."/>
        </authorList>
    </citation>
    <scope>NUCLEOTIDE SEQUENCE</scope>
    <source>
        <strain evidence="11">CBS 103.79</strain>
    </source>
</reference>
<dbReference type="InterPro" id="IPR050288">
    <property type="entry name" value="Cellulose_deg_GH3"/>
</dbReference>
<evidence type="ECO:0000256" key="2">
    <source>
        <dbReference type="ARBA" id="ARBA00004987"/>
    </source>
</evidence>
<dbReference type="InterPro" id="IPR017853">
    <property type="entry name" value="GH"/>
</dbReference>
<dbReference type="EC" id="3.2.1.21" evidence="4"/>
<organism evidence="11 12">
    <name type="scientific">Staphylotrichum tortipilum</name>
    <dbReference type="NCBI Taxonomy" id="2831512"/>
    <lineage>
        <taxon>Eukaryota</taxon>
        <taxon>Fungi</taxon>
        <taxon>Dikarya</taxon>
        <taxon>Ascomycota</taxon>
        <taxon>Pezizomycotina</taxon>
        <taxon>Sordariomycetes</taxon>
        <taxon>Sordariomycetidae</taxon>
        <taxon>Sordariales</taxon>
        <taxon>Chaetomiaceae</taxon>
        <taxon>Staphylotrichum</taxon>
    </lineage>
</organism>
<dbReference type="AlphaFoldDB" id="A0AAN6RSW3"/>
<gene>
    <name evidence="11" type="ORF">C8A05DRAFT_16253</name>
</gene>
<dbReference type="PANTHER" id="PTHR42715:SF10">
    <property type="entry name" value="BETA-GLUCOSIDASE"/>
    <property type="match status" value="1"/>
</dbReference>
<dbReference type="Gene3D" id="2.60.120.260">
    <property type="entry name" value="Galactose-binding domain-like"/>
    <property type="match status" value="1"/>
</dbReference>
<name>A0AAN6RSW3_9PEZI</name>
<protein>
    <recommendedName>
        <fullName evidence="4">beta-glucosidase</fullName>
        <ecNumber evidence="4">3.2.1.21</ecNumber>
    </recommendedName>
</protein>
<dbReference type="InterPro" id="IPR013783">
    <property type="entry name" value="Ig-like_fold"/>
</dbReference>
<keyword evidence="12" id="KW-1185">Reference proteome</keyword>
<dbReference type="InterPro" id="IPR026891">
    <property type="entry name" value="Fn3-like"/>
</dbReference>
<dbReference type="InterPro" id="IPR001764">
    <property type="entry name" value="Glyco_hydro_3_N"/>
</dbReference>
<dbReference type="PRINTS" id="PR00133">
    <property type="entry name" value="GLHYDRLASE3"/>
</dbReference>
<evidence type="ECO:0000256" key="1">
    <source>
        <dbReference type="ARBA" id="ARBA00000448"/>
    </source>
</evidence>
<dbReference type="InterPro" id="IPR011658">
    <property type="entry name" value="PA14_dom"/>
</dbReference>
<keyword evidence="6" id="KW-0325">Glycoprotein</keyword>
<dbReference type="InterPro" id="IPR036962">
    <property type="entry name" value="Glyco_hydro_3_N_sf"/>
</dbReference>
<keyword evidence="7" id="KW-0119">Carbohydrate metabolism</keyword>
<accession>A0AAN6RSW3</accession>
<dbReference type="Gene3D" id="3.40.50.1700">
    <property type="entry name" value="Glycoside hydrolase family 3 C-terminal domain"/>
    <property type="match status" value="1"/>
</dbReference>
<keyword evidence="5" id="KW-0378">Hydrolase</keyword>
<feature type="domain" description="PA14" evidence="10">
    <location>
        <begin position="402"/>
        <end position="555"/>
    </location>
</feature>
<dbReference type="SMART" id="SM01217">
    <property type="entry name" value="Fn3_like"/>
    <property type="match status" value="1"/>
</dbReference>
<dbReference type="PROSITE" id="PS51820">
    <property type="entry name" value="PA14"/>
    <property type="match status" value="1"/>
</dbReference>
<evidence type="ECO:0000256" key="5">
    <source>
        <dbReference type="ARBA" id="ARBA00022801"/>
    </source>
</evidence>
<sequence>MTPNDKKSYAALLSELTLQEKISLLSGNTFNTTPSVPRLGIPQIKVGDSINGIRPSAIDGGMATACFPSTTCLASTWDVELLERMGAEIAQQARLKSAQVVLGPTINIHRDPRSGRNFECFSEDPLLSGQLAGAIVNGIQKQGVGACPKHFVCNDSETMRHFYNVNESPNSRTLREIYLAAWQHLLRTSDPVGIMTAYNKVNGLFCGENKELISDILRGTWGYQGITMSDWFATHSTVPPIKAGLDLEMPFPFFRGGKLLKEVKVGNVAEAEIDQRALKMLELRDRTQACHQNEEERSELSDETNRIARELAAAGIVLLKNDNNVLPLSTTTPFKVAVIGEFAYDPVVTGGGSASCKPQYKQRPLDALQTLLSPDSTIRHSPGVRTRCIIPVAPTTQLTSSSGHPGADVSYFNDSAPSTPLLTELLPSPHVFMLGAFKPGLSVPSSRLEITTTLTPLSTGPHILAVRCTGAFTLTVDGAEPVLARDTQADVTTEQFLFNPTLLESRATLDMTAGQPYKIHLAMRSREALTLGEPTPYAATICFEEFASELAAIADAEALAAESDVSLVFCGRSDQYESEGFDLEEMALPRAQVDLLRAVARAGKRTVVVLYCGNPIELPEDVVGAVEGVVLAHFPGQEGGMAVGEVLTGKVNPSGRLGTSWWRTLGDAPSEGWFPAKRGEDGEVEIRYGEGVGVGYRSDGVEKRVRWPFGFGLSYTEFGYHGLKVVVEEEGEKPVLRCQIGVTNMGEREGKEVVRLYVGAVEAAVWRPERELKAFTKVLLQPGERKVVELEVDLKVACSYWDETGIAWKTEMGRYRVEVGGCREEVVVTKEVSWNHL</sequence>
<dbReference type="SUPFAM" id="SSF51445">
    <property type="entry name" value="(Trans)glycosidases"/>
    <property type="match status" value="1"/>
</dbReference>
<dbReference type="FunFam" id="2.60.40.10:FF:000495">
    <property type="entry name" value="Periplasmic beta-glucosidase"/>
    <property type="match status" value="1"/>
</dbReference>
<comment type="similarity">
    <text evidence="3">Belongs to the glycosyl hydrolase 3 family.</text>
</comment>
<evidence type="ECO:0000256" key="8">
    <source>
        <dbReference type="ARBA" id="ARBA00023295"/>
    </source>
</evidence>
<dbReference type="Gene3D" id="3.20.20.300">
    <property type="entry name" value="Glycoside hydrolase, family 3, N-terminal domain"/>
    <property type="match status" value="1"/>
</dbReference>
<keyword evidence="8" id="KW-0326">Glycosidase</keyword>
<dbReference type="Proteomes" id="UP001303889">
    <property type="component" value="Unassembled WGS sequence"/>
</dbReference>
<dbReference type="PANTHER" id="PTHR42715">
    <property type="entry name" value="BETA-GLUCOSIDASE"/>
    <property type="match status" value="1"/>
</dbReference>
<evidence type="ECO:0000256" key="9">
    <source>
        <dbReference type="ARBA" id="ARBA00023326"/>
    </source>
</evidence>
<dbReference type="InterPro" id="IPR036881">
    <property type="entry name" value="Glyco_hydro_3_C_sf"/>
</dbReference>
<dbReference type="Gene3D" id="2.60.40.10">
    <property type="entry name" value="Immunoglobulins"/>
    <property type="match status" value="1"/>
</dbReference>
<comment type="pathway">
    <text evidence="2">Glycan metabolism; cellulose degradation.</text>
</comment>
<evidence type="ECO:0000256" key="7">
    <source>
        <dbReference type="ARBA" id="ARBA00023277"/>
    </source>
</evidence>
<evidence type="ECO:0000259" key="10">
    <source>
        <dbReference type="PROSITE" id="PS51820"/>
    </source>
</evidence>
<dbReference type="Pfam" id="PF14310">
    <property type="entry name" value="Fn3-like"/>
    <property type="match status" value="1"/>
</dbReference>
<dbReference type="GO" id="GO:0000272">
    <property type="term" value="P:polysaccharide catabolic process"/>
    <property type="evidence" value="ECO:0007669"/>
    <property type="project" value="UniProtKB-KW"/>
</dbReference>
<keyword evidence="9" id="KW-0624">Polysaccharide degradation</keyword>
<dbReference type="Pfam" id="PF00933">
    <property type="entry name" value="Glyco_hydro_3"/>
    <property type="match status" value="1"/>
</dbReference>
<evidence type="ECO:0000256" key="3">
    <source>
        <dbReference type="ARBA" id="ARBA00005336"/>
    </source>
</evidence>
<dbReference type="InterPro" id="IPR002772">
    <property type="entry name" value="Glyco_hydro_3_C"/>
</dbReference>
<evidence type="ECO:0000256" key="6">
    <source>
        <dbReference type="ARBA" id="ARBA00023180"/>
    </source>
</evidence>
<dbReference type="GO" id="GO:0008422">
    <property type="term" value="F:beta-glucosidase activity"/>
    <property type="evidence" value="ECO:0007669"/>
    <property type="project" value="UniProtKB-EC"/>
</dbReference>
<comment type="catalytic activity">
    <reaction evidence="1">
        <text>Hydrolysis of terminal, non-reducing beta-D-glucosyl residues with release of beta-D-glucose.</text>
        <dbReference type="EC" id="3.2.1.21"/>
    </reaction>
</comment>
<comment type="caution">
    <text evidence="11">The sequence shown here is derived from an EMBL/GenBank/DDBJ whole genome shotgun (WGS) entry which is preliminary data.</text>
</comment>
<dbReference type="Pfam" id="PF01915">
    <property type="entry name" value="Glyco_hydro_3_C"/>
    <property type="match status" value="1"/>
</dbReference>
<proteinExistence type="inferred from homology"/>
<dbReference type="SMART" id="SM00758">
    <property type="entry name" value="PA14"/>
    <property type="match status" value="1"/>
</dbReference>
<reference evidence="11" key="1">
    <citation type="journal article" date="2023" name="Mol. Phylogenet. Evol.">
        <title>Genome-scale phylogeny and comparative genomics of the fungal order Sordariales.</title>
        <authorList>
            <person name="Hensen N."/>
            <person name="Bonometti L."/>
            <person name="Westerberg I."/>
            <person name="Brannstrom I.O."/>
            <person name="Guillou S."/>
            <person name="Cros-Aarteil S."/>
            <person name="Calhoun S."/>
            <person name="Haridas S."/>
            <person name="Kuo A."/>
            <person name="Mondo S."/>
            <person name="Pangilinan J."/>
            <person name="Riley R."/>
            <person name="LaButti K."/>
            <person name="Andreopoulos B."/>
            <person name="Lipzen A."/>
            <person name="Chen C."/>
            <person name="Yan M."/>
            <person name="Daum C."/>
            <person name="Ng V."/>
            <person name="Clum A."/>
            <person name="Steindorff A."/>
            <person name="Ohm R.A."/>
            <person name="Martin F."/>
            <person name="Silar P."/>
            <person name="Natvig D.O."/>
            <person name="Lalanne C."/>
            <person name="Gautier V."/>
            <person name="Ament-Velasquez S.L."/>
            <person name="Kruys A."/>
            <person name="Hutchinson M.I."/>
            <person name="Powell A.J."/>
            <person name="Barry K."/>
            <person name="Miller A.N."/>
            <person name="Grigoriev I.V."/>
            <person name="Debuchy R."/>
            <person name="Gladieux P."/>
            <person name="Hiltunen Thoren M."/>
            <person name="Johannesson H."/>
        </authorList>
    </citation>
    <scope>NUCLEOTIDE SEQUENCE</scope>
    <source>
        <strain evidence="11">CBS 103.79</strain>
    </source>
</reference>
<dbReference type="SUPFAM" id="SSF52279">
    <property type="entry name" value="Beta-D-glucan exohydrolase, C-terminal domain"/>
    <property type="match status" value="1"/>
</dbReference>
<dbReference type="InterPro" id="IPR037524">
    <property type="entry name" value="PA14/GLEYA"/>
</dbReference>